<dbReference type="Proteomes" id="UP001303115">
    <property type="component" value="Unassembled WGS sequence"/>
</dbReference>
<evidence type="ECO:0000313" key="4">
    <source>
        <dbReference type="Proteomes" id="UP001303115"/>
    </source>
</evidence>
<sequence length="349" mass="39132">MPDSEHAPKPKTQYGDIPAELSFEEVIKNRTAPPCSLNDFVDYLFYVEHNAETLQFFLWYWDYIQRWSSLLPRQKALSPPWDPEQATEPRSRFIKYSHKRERSLKMNKVLAIMEMDSERASLDPSPQDDTGSSPVITSPIASPTAILSPTGSIKPSDWQPFTIQPNRTELSRITRHYICPSAPRHLRLSQKDRAACLRAVQHTTHPSALLPAFLTSEATLRAHSHPAFIRWARRNANPSRVLFLRILGCLLLLLGVAVDVILILSGLSAYWRVALQVFGPANEYAGEAWMAGYESKGLVGRVFDETVVVQNQALATWQDRAVFFALLWGGAGSAALTVVSLFVPSGSLF</sequence>
<feature type="region of interest" description="Disordered" evidence="1">
    <location>
        <begin position="119"/>
        <end position="142"/>
    </location>
</feature>
<accession>A0AAN6PNZ2</accession>
<dbReference type="EMBL" id="MU854326">
    <property type="protein sequence ID" value="KAK4043560.1"/>
    <property type="molecule type" value="Genomic_DNA"/>
</dbReference>
<feature type="compositionally biased region" description="Polar residues" evidence="1">
    <location>
        <begin position="127"/>
        <end position="142"/>
    </location>
</feature>
<evidence type="ECO:0000256" key="2">
    <source>
        <dbReference type="SAM" id="Phobius"/>
    </source>
</evidence>
<dbReference type="PANTHER" id="PTHR39466">
    <property type="entry name" value="RGS DOMAIN-CONTAINING PROTEIN"/>
    <property type="match status" value="1"/>
</dbReference>
<keyword evidence="4" id="KW-1185">Reference proteome</keyword>
<feature type="transmembrane region" description="Helical" evidence="2">
    <location>
        <begin position="321"/>
        <end position="343"/>
    </location>
</feature>
<dbReference type="InterPro" id="IPR036305">
    <property type="entry name" value="RGS_sf"/>
</dbReference>
<keyword evidence="2" id="KW-0472">Membrane</keyword>
<dbReference type="PANTHER" id="PTHR39466:SF1">
    <property type="entry name" value="RGS DOMAIN-CONTAINING PROTEIN"/>
    <property type="match status" value="1"/>
</dbReference>
<comment type="caution">
    <text evidence="3">The sequence shown here is derived from an EMBL/GenBank/DDBJ whole genome shotgun (WGS) entry which is preliminary data.</text>
</comment>
<evidence type="ECO:0000313" key="3">
    <source>
        <dbReference type="EMBL" id="KAK4043560.1"/>
    </source>
</evidence>
<evidence type="ECO:0000256" key="1">
    <source>
        <dbReference type="SAM" id="MobiDB-lite"/>
    </source>
</evidence>
<evidence type="ECO:0008006" key="5">
    <source>
        <dbReference type="Google" id="ProtNLM"/>
    </source>
</evidence>
<dbReference type="AlphaFoldDB" id="A0AAN6PNZ2"/>
<keyword evidence="2" id="KW-1133">Transmembrane helix</keyword>
<gene>
    <name evidence="3" type="ORF">C8A01DRAFT_12949</name>
</gene>
<keyword evidence="2" id="KW-0812">Transmembrane</keyword>
<feature type="transmembrane region" description="Helical" evidence="2">
    <location>
        <begin position="242"/>
        <end position="271"/>
    </location>
</feature>
<organism evidence="3 4">
    <name type="scientific">Parachaetomium inaequale</name>
    <dbReference type="NCBI Taxonomy" id="2588326"/>
    <lineage>
        <taxon>Eukaryota</taxon>
        <taxon>Fungi</taxon>
        <taxon>Dikarya</taxon>
        <taxon>Ascomycota</taxon>
        <taxon>Pezizomycotina</taxon>
        <taxon>Sordariomycetes</taxon>
        <taxon>Sordariomycetidae</taxon>
        <taxon>Sordariales</taxon>
        <taxon>Chaetomiaceae</taxon>
        <taxon>Parachaetomium</taxon>
    </lineage>
</organism>
<dbReference type="SUPFAM" id="SSF48097">
    <property type="entry name" value="Regulator of G-protein signaling, RGS"/>
    <property type="match status" value="1"/>
</dbReference>
<protein>
    <recommendedName>
        <fullName evidence="5">RGS domain-containing protein</fullName>
    </recommendedName>
</protein>
<name>A0AAN6PNZ2_9PEZI</name>
<proteinExistence type="predicted"/>
<reference evidence="4" key="1">
    <citation type="journal article" date="2023" name="Mol. Phylogenet. Evol.">
        <title>Genome-scale phylogeny and comparative genomics of the fungal order Sordariales.</title>
        <authorList>
            <person name="Hensen N."/>
            <person name="Bonometti L."/>
            <person name="Westerberg I."/>
            <person name="Brannstrom I.O."/>
            <person name="Guillou S."/>
            <person name="Cros-Aarteil S."/>
            <person name="Calhoun S."/>
            <person name="Haridas S."/>
            <person name="Kuo A."/>
            <person name="Mondo S."/>
            <person name="Pangilinan J."/>
            <person name="Riley R."/>
            <person name="LaButti K."/>
            <person name="Andreopoulos B."/>
            <person name="Lipzen A."/>
            <person name="Chen C."/>
            <person name="Yan M."/>
            <person name="Daum C."/>
            <person name="Ng V."/>
            <person name="Clum A."/>
            <person name="Steindorff A."/>
            <person name="Ohm R.A."/>
            <person name="Martin F."/>
            <person name="Silar P."/>
            <person name="Natvig D.O."/>
            <person name="Lalanne C."/>
            <person name="Gautier V."/>
            <person name="Ament-Velasquez S.L."/>
            <person name="Kruys A."/>
            <person name="Hutchinson M.I."/>
            <person name="Powell A.J."/>
            <person name="Barry K."/>
            <person name="Miller A.N."/>
            <person name="Grigoriev I.V."/>
            <person name="Debuchy R."/>
            <person name="Gladieux P."/>
            <person name="Hiltunen Thoren M."/>
            <person name="Johannesson H."/>
        </authorList>
    </citation>
    <scope>NUCLEOTIDE SEQUENCE [LARGE SCALE GENOMIC DNA]</scope>
    <source>
        <strain evidence="4">CBS 284.82</strain>
    </source>
</reference>